<dbReference type="Proteomes" id="UP000007735">
    <property type="component" value="Chromosome"/>
</dbReference>
<name>G9A6T5_SINF1</name>
<dbReference type="HOGENOM" id="CLU_3083994_0_0_5"/>
<proteinExistence type="predicted"/>
<dbReference type="STRING" id="1117943.SFHH103_01467"/>
<organism evidence="1 2">
    <name type="scientific">Sinorhizobium fredii (strain HH103)</name>
    <dbReference type="NCBI Taxonomy" id="1117943"/>
    <lineage>
        <taxon>Bacteria</taxon>
        <taxon>Pseudomonadati</taxon>
        <taxon>Pseudomonadota</taxon>
        <taxon>Alphaproteobacteria</taxon>
        <taxon>Hyphomicrobiales</taxon>
        <taxon>Rhizobiaceae</taxon>
        <taxon>Sinorhizobium/Ensifer group</taxon>
        <taxon>Sinorhizobium</taxon>
    </lineage>
</organism>
<reference evidence="1 2" key="1">
    <citation type="journal article" date="2012" name="J. Bacteriol.">
        <title>Genome sequence of the soybean symbiont Sinorhizobium fredii HH103.</title>
        <authorList>
            <person name="Weidner S."/>
            <person name="Becker A."/>
            <person name="Bonilla I."/>
            <person name="Jaenicke S."/>
            <person name="Lloret J."/>
            <person name="Margaret I."/>
            <person name="Puhler A."/>
            <person name="Ruiz-Sainz J.E."/>
            <person name="Schneiker-Bekel S."/>
            <person name="Szczepanowski R."/>
            <person name="Vinardell J.M."/>
            <person name="Zehner S."/>
            <person name="Gottfert M."/>
        </authorList>
    </citation>
    <scope>NUCLEOTIDE SEQUENCE [LARGE SCALE GENOMIC DNA]</scope>
    <source>
        <strain evidence="1 2">HH103</strain>
    </source>
</reference>
<dbReference type="PATRIC" id="fig|380.5.peg.1554"/>
<dbReference type="EMBL" id="HE616890">
    <property type="protein sequence ID" value="CCE95965.1"/>
    <property type="molecule type" value="Genomic_DNA"/>
</dbReference>
<dbReference type="KEGG" id="sfh:SFHH103_01467"/>
<gene>
    <name evidence="1" type="ordered locus">SFHH103_01467</name>
</gene>
<dbReference type="RefSeq" id="WP_014328437.1">
    <property type="nucleotide sequence ID" value="NC_016812.1"/>
</dbReference>
<accession>G9A6T5</accession>
<evidence type="ECO:0000313" key="1">
    <source>
        <dbReference type="EMBL" id="CCE95965.1"/>
    </source>
</evidence>
<protein>
    <submittedName>
        <fullName evidence="1">Uncharacterized protein</fullName>
    </submittedName>
</protein>
<dbReference type="AlphaFoldDB" id="G9A6T5"/>
<evidence type="ECO:0000313" key="2">
    <source>
        <dbReference type="Proteomes" id="UP000007735"/>
    </source>
</evidence>
<sequence length="52" mass="5671">MNAPSEQAADRKRITVIEAALTDASEYLRFIVDSGIFGVPLAKTFAYKPLLA</sequence>